<dbReference type="GO" id="GO:0008080">
    <property type="term" value="F:N-acetyltransferase activity"/>
    <property type="evidence" value="ECO:0007669"/>
    <property type="project" value="InterPro"/>
</dbReference>
<dbReference type="InterPro" id="IPR000182">
    <property type="entry name" value="GNAT_dom"/>
</dbReference>
<dbReference type="InterPro" id="IPR036390">
    <property type="entry name" value="WH_DNA-bd_sf"/>
</dbReference>
<name>A0AAI8N1L6_9BACI</name>
<keyword evidence="1" id="KW-0808">Transferase</keyword>
<dbReference type="InterPro" id="IPR016181">
    <property type="entry name" value="Acyl_CoA_acyltransferase"/>
</dbReference>
<dbReference type="Gene3D" id="3.40.630.30">
    <property type="match status" value="1"/>
</dbReference>
<feature type="domain" description="N-acetyltransferase" evidence="3">
    <location>
        <begin position="150"/>
        <end position="300"/>
    </location>
</feature>
<dbReference type="Gene3D" id="1.10.10.10">
    <property type="entry name" value="Winged helix-like DNA-binding domain superfamily/Winged helix DNA-binding domain"/>
    <property type="match status" value="1"/>
</dbReference>
<dbReference type="PANTHER" id="PTHR13947">
    <property type="entry name" value="GNAT FAMILY N-ACETYLTRANSFERASE"/>
    <property type="match status" value="1"/>
</dbReference>
<dbReference type="CDD" id="cd04301">
    <property type="entry name" value="NAT_SF"/>
    <property type="match status" value="1"/>
</dbReference>
<gene>
    <name evidence="4" type="ORF">CWD84_19255</name>
</gene>
<feature type="domain" description="HTH marR-type" evidence="2">
    <location>
        <begin position="1"/>
        <end position="137"/>
    </location>
</feature>
<dbReference type="SUPFAM" id="SSF46785">
    <property type="entry name" value="Winged helix' DNA-binding domain"/>
    <property type="match status" value="1"/>
</dbReference>
<dbReference type="SMART" id="SM00347">
    <property type="entry name" value="HTH_MARR"/>
    <property type="match status" value="1"/>
</dbReference>
<reference evidence="4 5" key="1">
    <citation type="submission" date="2017-11" db="EMBL/GenBank/DDBJ databases">
        <title>Genome sequence and genome mining of multiple bioactive secondary metabolites from a deep sea-derived Bacillus siamensis SCSIO 05746.</title>
        <authorList>
            <person name="Pan H.-Q."/>
            <person name="Ju J.-H."/>
        </authorList>
    </citation>
    <scope>NUCLEOTIDE SEQUENCE [LARGE SCALE GENOMIC DNA]</scope>
    <source>
        <strain evidence="4 5">SCSIO 05746</strain>
    </source>
</reference>
<organism evidence="4 5">
    <name type="scientific">Bacillus siamensis</name>
    <dbReference type="NCBI Taxonomy" id="659243"/>
    <lineage>
        <taxon>Bacteria</taxon>
        <taxon>Bacillati</taxon>
        <taxon>Bacillota</taxon>
        <taxon>Bacilli</taxon>
        <taxon>Bacillales</taxon>
        <taxon>Bacillaceae</taxon>
        <taxon>Bacillus</taxon>
        <taxon>Bacillus amyloliquefaciens group</taxon>
    </lineage>
</organism>
<dbReference type="PROSITE" id="PS50995">
    <property type="entry name" value="HTH_MARR_2"/>
    <property type="match status" value="1"/>
</dbReference>
<accession>A0AAI8N1L6</accession>
<evidence type="ECO:0000259" key="2">
    <source>
        <dbReference type="PROSITE" id="PS50995"/>
    </source>
</evidence>
<sequence length="301" mass="35802">METKRVLAFRQFNRFYTDILGFLNEHIYDSPFSLTETRILYEIYNTPDCTAKIIQERLDLDRGYVSRIIRKFEEEGFIYKQKCKEDGRNHFLYVTESGKSLYKSLEKKANQQVEYILECIDKEEQEKLVDSMETIQHILQHSFYDKESPISIRDYYTSEDVKNIIEKQRLFYAKSHGWDDTFLSYLRDTFKADIEKIWVAESGNTFAGCIGLVNDGEKTGQLRWFLVDPSFQRKGVGSRLMKALVQYCKENGYERIFLWTVKDMSTARPLYKKTGFEMTEVHEEKPLWGSNLIEERWDLEL</sequence>
<dbReference type="InterPro" id="IPR000835">
    <property type="entry name" value="HTH_MarR-typ"/>
</dbReference>
<dbReference type="SUPFAM" id="SSF55729">
    <property type="entry name" value="Acyl-CoA N-acyltransferases (Nat)"/>
    <property type="match status" value="1"/>
</dbReference>
<dbReference type="Pfam" id="PF01047">
    <property type="entry name" value="MarR"/>
    <property type="match status" value="1"/>
</dbReference>
<protein>
    <submittedName>
        <fullName evidence="4">MarR family transcriptional regulator</fullName>
    </submittedName>
</protein>
<proteinExistence type="predicted"/>
<dbReference type="InterPro" id="IPR050769">
    <property type="entry name" value="NAT_camello-type"/>
</dbReference>
<dbReference type="Proteomes" id="UP000234366">
    <property type="component" value="Chromosome"/>
</dbReference>
<evidence type="ECO:0000313" key="5">
    <source>
        <dbReference type="Proteomes" id="UP000234366"/>
    </source>
</evidence>
<keyword evidence="5" id="KW-1185">Reference proteome</keyword>
<evidence type="ECO:0000313" key="4">
    <source>
        <dbReference type="EMBL" id="AUJ78791.1"/>
    </source>
</evidence>
<dbReference type="GO" id="GO:0003700">
    <property type="term" value="F:DNA-binding transcription factor activity"/>
    <property type="evidence" value="ECO:0007669"/>
    <property type="project" value="InterPro"/>
</dbReference>
<dbReference type="KEGG" id="bsia:CWD84_19255"/>
<dbReference type="AlphaFoldDB" id="A0AAI8N1L6"/>
<dbReference type="EMBL" id="CP025001">
    <property type="protein sequence ID" value="AUJ78791.1"/>
    <property type="molecule type" value="Genomic_DNA"/>
</dbReference>
<dbReference type="PANTHER" id="PTHR13947:SF37">
    <property type="entry name" value="LD18367P"/>
    <property type="match status" value="1"/>
</dbReference>
<evidence type="ECO:0000256" key="1">
    <source>
        <dbReference type="ARBA" id="ARBA00022679"/>
    </source>
</evidence>
<dbReference type="RefSeq" id="WP_060963495.1">
    <property type="nucleotide sequence ID" value="NZ_CP025001.1"/>
</dbReference>
<dbReference type="PROSITE" id="PS51186">
    <property type="entry name" value="GNAT"/>
    <property type="match status" value="1"/>
</dbReference>
<evidence type="ECO:0000259" key="3">
    <source>
        <dbReference type="PROSITE" id="PS51186"/>
    </source>
</evidence>
<dbReference type="Pfam" id="PF00583">
    <property type="entry name" value="Acetyltransf_1"/>
    <property type="match status" value="1"/>
</dbReference>
<dbReference type="InterPro" id="IPR036388">
    <property type="entry name" value="WH-like_DNA-bd_sf"/>
</dbReference>